<name>A0A859F9G2_9BACI</name>
<keyword evidence="3" id="KW-1185">Reference proteome</keyword>
<evidence type="ECO:0000313" key="2">
    <source>
        <dbReference type="EMBL" id="QKS69763.1"/>
    </source>
</evidence>
<feature type="chain" id="PRO_5032441904" description="DUF3221 domain-containing protein" evidence="1">
    <location>
        <begin position="22"/>
        <end position="132"/>
    </location>
</feature>
<protein>
    <recommendedName>
        <fullName evidence="4">DUF3221 domain-containing protein</fullName>
    </recommendedName>
</protein>
<gene>
    <name evidence="2" type="ORF">FLK61_23500</name>
</gene>
<evidence type="ECO:0000313" key="3">
    <source>
        <dbReference type="Proteomes" id="UP000318138"/>
    </source>
</evidence>
<dbReference type="EMBL" id="CP041372">
    <property type="protein sequence ID" value="QKS69763.1"/>
    <property type="molecule type" value="Genomic_DNA"/>
</dbReference>
<proteinExistence type="predicted"/>
<keyword evidence="1" id="KW-0732">Signal</keyword>
<dbReference type="KEGG" id="psua:FLK61_23500"/>
<dbReference type="PROSITE" id="PS51257">
    <property type="entry name" value="PROKAR_LIPOPROTEIN"/>
    <property type="match status" value="1"/>
</dbReference>
<organism evidence="2 3">
    <name type="scientific">Paenalkalicoccus suaedae</name>
    <dbReference type="NCBI Taxonomy" id="2592382"/>
    <lineage>
        <taxon>Bacteria</taxon>
        <taxon>Bacillati</taxon>
        <taxon>Bacillota</taxon>
        <taxon>Bacilli</taxon>
        <taxon>Bacillales</taxon>
        <taxon>Bacillaceae</taxon>
        <taxon>Paenalkalicoccus</taxon>
    </lineage>
</organism>
<evidence type="ECO:0008006" key="4">
    <source>
        <dbReference type="Google" id="ProtNLM"/>
    </source>
</evidence>
<dbReference type="Proteomes" id="UP000318138">
    <property type="component" value="Chromosome"/>
</dbReference>
<accession>A0A859F9G2</accession>
<dbReference type="AlphaFoldDB" id="A0A859F9G2"/>
<sequence>MKRFLLLLTLLMLVGCGKQTAEQHGEGISIEIGDIEGMNYLELMTYVNGGPFGGTIDFEKINNEEYYELGDIIWFNVQVIQSNNRQEIEVLYSDHRGGRNAIATNRVDISSANKWVNARLTSEFELDVLDFE</sequence>
<reference evidence="3" key="1">
    <citation type="submission" date="2019-07" db="EMBL/GenBank/DDBJ databases">
        <title>Bacillus alkalisoli sp. nov. isolated from saline soil.</title>
        <authorList>
            <person name="Sun J.-Q."/>
            <person name="Xu L."/>
        </authorList>
    </citation>
    <scope>NUCLEOTIDE SEQUENCE [LARGE SCALE GENOMIC DNA]</scope>
    <source>
        <strain evidence="3">M4U3P1</strain>
    </source>
</reference>
<evidence type="ECO:0000256" key="1">
    <source>
        <dbReference type="SAM" id="SignalP"/>
    </source>
</evidence>
<feature type="signal peptide" evidence="1">
    <location>
        <begin position="1"/>
        <end position="21"/>
    </location>
</feature>
<dbReference type="RefSeq" id="WP_176007805.1">
    <property type="nucleotide sequence ID" value="NZ_CP041372.2"/>
</dbReference>